<dbReference type="Proteomes" id="UP000297245">
    <property type="component" value="Unassembled WGS sequence"/>
</dbReference>
<dbReference type="Gene3D" id="3.50.50.60">
    <property type="entry name" value="FAD/NAD(P)-binding domain"/>
    <property type="match status" value="1"/>
</dbReference>
<evidence type="ECO:0000256" key="2">
    <source>
        <dbReference type="ARBA" id="ARBA00022630"/>
    </source>
</evidence>
<keyword evidence="5" id="KW-1185">Reference proteome</keyword>
<name>A0A4S8MFY0_DENBC</name>
<evidence type="ECO:0000256" key="3">
    <source>
        <dbReference type="ARBA" id="ARBA00023002"/>
    </source>
</evidence>
<dbReference type="PANTHER" id="PTHR48105">
    <property type="entry name" value="THIOREDOXIN REDUCTASE 1-RELATED-RELATED"/>
    <property type="match status" value="1"/>
</dbReference>
<evidence type="ECO:0000256" key="1">
    <source>
        <dbReference type="ARBA" id="ARBA00009333"/>
    </source>
</evidence>
<dbReference type="GO" id="GO:0016491">
    <property type="term" value="F:oxidoreductase activity"/>
    <property type="evidence" value="ECO:0007669"/>
    <property type="project" value="UniProtKB-KW"/>
</dbReference>
<sequence length="110" mass="12383">MFLDLNTSANLDLVLFEDFINDFAAGGQCTATVNVKNFPGLPTRILGPELMNKSREQPLWFGTRIITETISKIDSFHHPFRYWREAQEDEESDTADTVIVATSASAKGWD</sequence>
<dbReference type="EMBL" id="ML179088">
    <property type="protein sequence ID" value="THV01560.1"/>
    <property type="molecule type" value="Genomic_DNA"/>
</dbReference>
<keyword evidence="3" id="KW-0560">Oxidoreductase</keyword>
<evidence type="ECO:0000313" key="4">
    <source>
        <dbReference type="EMBL" id="THV01560.1"/>
    </source>
</evidence>
<organism evidence="4 5">
    <name type="scientific">Dendrothele bispora (strain CBS 962.96)</name>
    <dbReference type="NCBI Taxonomy" id="1314807"/>
    <lineage>
        <taxon>Eukaryota</taxon>
        <taxon>Fungi</taxon>
        <taxon>Dikarya</taxon>
        <taxon>Basidiomycota</taxon>
        <taxon>Agaricomycotina</taxon>
        <taxon>Agaricomycetes</taxon>
        <taxon>Agaricomycetidae</taxon>
        <taxon>Agaricales</taxon>
        <taxon>Agaricales incertae sedis</taxon>
        <taxon>Dendrothele</taxon>
    </lineage>
</organism>
<dbReference type="InterPro" id="IPR036188">
    <property type="entry name" value="FAD/NAD-bd_sf"/>
</dbReference>
<dbReference type="GO" id="GO:0097237">
    <property type="term" value="P:cellular response to toxic substance"/>
    <property type="evidence" value="ECO:0007669"/>
    <property type="project" value="UniProtKB-ARBA"/>
</dbReference>
<evidence type="ECO:0000313" key="5">
    <source>
        <dbReference type="Proteomes" id="UP000297245"/>
    </source>
</evidence>
<protein>
    <submittedName>
        <fullName evidence="4">Uncharacterized protein</fullName>
    </submittedName>
</protein>
<dbReference type="PRINTS" id="PR00469">
    <property type="entry name" value="PNDRDTASEII"/>
</dbReference>
<keyword evidence="2" id="KW-0285">Flavoprotein</keyword>
<accession>A0A4S8MFY0</accession>
<dbReference type="SUPFAM" id="SSF51905">
    <property type="entry name" value="FAD/NAD(P)-binding domain"/>
    <property type="match status" value="1"/>
</dbReference>
<dbReference type="AlphaFoldDB" id="A0A4S8MFY0"/>
<comment type="similarity">
    <text evidence="1">Belongs to the class-II pyridine nucleotide-disulfide oxidoreductase family.</text>
</comment>
<dbReference type="InterPro" id="IPR050097">
    <property type="entry name" value="Ferredoxin-NADP_redctase_2"/>
</dbReference>
<gene>
    <name evidence="4" type="ORF">K435DRAFT_793274</name>
</gene>
<dbReference type="OrthoDB" id="371245at2759"/>
<proteinExistence type="inferred from homology"/>
<reference evidence="4 5" key="1">
    <citation type="journal article" date="2019" name="Nat. Ecol. Evol.">
        <title>Megaphylogeny resolves global patterns of mushroom evolution.</title>
        <authorList>
            <person name="Varga T."/>
            <person name="Krizsan K."/>
            <person name="Foldi C."/>
            <person name="Dima B."/>
            <person name="Sanchez-Garcia M."/>
            <person name="Sanchez-Ramirez S."/>
            <person name="Szollosi G.J."/>
            <person name="Szarkandi J.G."/>
            <person name="Papp V."/>
            <person name="Albert L."/>
            <person name="Andreopoulos W."/>
            <person name="Angelini C."/>
            <person name="Antonin V."/>
            <person name="Barry K.W."/>
            <person name="Bougher N.L."/>
            <person name="Buchanan P."/>
            <person name="Buyck B."/>
            <person name="Bense V."/>
            <person name="Catcheside P."/>
            <person name="Chovatia M."/>
            <person name="Cooper J."/>
            <person name="Damon W."/>
            <person name="Desjardin D."/>
            <person name="Finy P."/>
            <person name="Geml J."/>
            <person name="Haridas S."/>
            <person name="Hughes K."/>
            <person name="Justo A."/>
            <person name="Karasinski D."/>
            <person name="Kautmanova I."/>
            <person name="Kiss B."/>
            <person name="Kocsube S."/>
            <person name="Kotiranta H."/>
            <person name="LaButti K.M."/>
            <person name="Lechner B.E."/>
            <person name="Liimatainen K."/>
            <person name="Lipzen A."/>
            <person name="Lukacs Z."/>
            <person name="Mihaltcheva S."/>
            <person name="Morgado L.N."/>
            <person name="Niskanen T."/>
            <person name="Noordeloos M.E."/>
            <person name="Ohm R.A."/>
            <person name="Ortiz-Santana B."/>
            <person name="Ovrebo C."/>
            <person name="Racz N."/>
            <person name="Riley R."/>
            <person name="Savchenko A."/>
            <person name="Shiryaev A."/>
            <person name="Soop K."/>
            <person name="Spirin V."/>
            <person name="Szebenyi C."/>
            <person name="Tomsovsky M."/>
            <person name="Tulloss R.E."/>
            <person name="Uehling J."/>
            <person name="Grigoriev I.V."/>
            <person name="Vagvolgyi C."/>
            <person name="Papp T."/>
            <person name="Martin F.M."/>
            <person name="Miettinen O."/>
            <person name="Hibbett D.S."/>
            <person name="Nagy L.G."/>
        </authorList>
    </citation>
    <scope>NUCLEOTIDE SEQUENCE [LARGE SCALE GENOMIC DNA]</scope>
    <source>
        <strain evidence="4 5">CBS 962.96</strain>
    </source>
</reference>